<gene>
    <name evidence="1" type="ORF">B296_00030786</name>
</gene>
<name>A0A426YWD9_ENSVE</name>
<accession>A0A426YWD9</accession>
<organism evidence="1 2">
    <name type="scientific">Ensete ventricosum</name>
    <name type="common">Abyssinian banana</name>
    <name type="synonym">Musa ensete</name>
    <dbReference type="NCBI Taxonomy" id="4639"/>
    <lineage>
        <taxon>Eukaryota</taxon>
        <taxon>Viridiplantae</taxon>
        <taxon>Streptophyta</taxon>
        <taxon>Embryophyta</taxon>
        <taxon>Tracheophyta</taxon>
        <taxon>Spermatophyta</taxon>
        <taxon>Magnoliopsida</taxon>
        <taxon>Liliopsida</taxon>
        <taxon>Zingiberales</taxon>
        <taxon>Musaceae</taxon>
        <taxon>Ensete</taxon>
    </lineage>
</organism>
<sequence length="90" mass="10582">MIDNCQNQIHKVVEEIEQQWHFHFVRLLVYTMRVCMRGLIGYPATLPAKLKLSGGASCRDILLVCQCWDMRPIRTFRVIMCLISHHLLEL</sequence>
<proteinExistence type="predicted"/>
<evidence type="ECO:0000313" key="2">
    <source>
        <dbReference type="Proteomes" id="UP000287651"/>
    </source>
</evidence>
<evidence type="ECO:0000313" key="1">
    <source>
        <dbReference type="EMBL" id="RRT56043.1"/>
    </source>
</evidence>
<dbReference type="Proteomes" id="UP000287651">
    <property type="component" value="Unassembled WGS sequence"/>
</dbReference>
<dbReference type="EMBL" id="AMZH03009806">
    <property type="protein sequence ID" value="RRT56043.1"/>
    <property type="molecule type" value="Genomic_DNA"/>
</dbReference>
<dbReference type="AlphaFoldDB" id="A0A426YWD9"/>
<reference evidence="1 2" key="1">
    <citation type="journal article" date="2014" name="Agronomy (Basel)">
        <title>A Draft Genome Sequence for Ensete ventricosum, the Drought-Tolerant Tree Against Hunger.</title>
        <authorList>
            <person name="Harrison J."/>
            <person name="Moore K.A."/>
            <person name="Paszkiewicz K."/>
            <person name="Jones T."/>
            <person name="Grant M."/>
            <person name="Ambacheew D."/>
            <person name="Muzemil S."/>
            <person name="Studholme D.J."/>
        </authorList>
    </citation>
    <scope>NUCLEOTIDE SEQUENCE [LARGE SCALE GENOMIC DNA]</scope>
</reference>
<protein>
    <submittedName>
        <fullName evidence="1">Uncharacterized protein</fullName>
    </submittedName>
</protein>
<comment type="caution">
    <text evidence="1">The sequence shown here is derived from an EMBL/GenBank/DDBJ whole genome shotgun (WGS) entry which is preliminary data.</text>
</comment>